<sequence length="272" mass="31314">MTETISLRTITTPEELALVTNLERIVWGDDDPVPVNHYVAVVKNGGLVIGAFLDEKLIGFQYSFPGFNGSNVYLCSHSMGIHPDYRRIGIGEKLKRKQREVALERGYKHIEWTYDPLETVNGYLNLSKLGGVCRKYIENCYGDMPDVLNAGMPSDRFLVEWRIAEERVEVILDVNETGDVPRLINVIYDEQGFPVPESVHLDYGNNAELLYVPVPGNIQEIKIQRMSLALEWRMRTREVFTHYFNRGWMATALRKSDQSSIYYYVLQKTKKI</sequence>
<evidence type="ECO:0000313" key="3">
    <source>
        <dbReference type="Proteomes" id="UP000679749"/>
    </source>
</evidence>
<dbReference type="Pfam" id="PF00583">
    <property type="entry name" value="Acetyltransf_1"/>
    <property type="match status" value="1"/>
</dbReference>
<dbReference type="EMBL" id="JAGYPF010000001">
    <property type="protein sequence ID" value="MBS4211603.1"/>
    <property type="molecule type" value="Genomic_DNA"/>
</dbReference>
<dbReference type="InterPro" id="IPR016181">
    <property type="entry name" value="Acyl_CoA_acyltransferase"/>
</dbReference>
<feature type="domain" description="N-acetyltransferase" evidence="1">
    <location>
        <begin position="5"/>
        <end position="151"/>
    </location>
</feature>
<dbReference type="GO" id="GO:0016747">
    <property type="term" value="F:acyltransferase activity, transferring groups other than amino-acyl groups"/>
    <property type="evidence" value="ECO:0007669"/>
    <property type="project" value="InterPro"/>
</dbReference>
<name>A0A942YS87_9BACI</name>
<dbReference type="Gene3D" id="3.40.630.30">
    <property type="match status" value="1"/>
</dbReference>
<keyword evidence="2" id="KW-0808">Transferase</keyword>
<dbReference type="PANTHER" id="PTHR41700">
    <property type="entry name" value="GCN5-RELATED N-ACETYLTRANSFERASE"/>
    <property type="match status" value="1"/>
</dbReference>
<gene>
    <name evidence="2" type="ORF">KHA99_03900</name>
</gene>
<dbReference type="AlphaFoldDB" id="A0A942YS87"/>
<dbReference type="EC" id="2.3.1.-" evidence="2"/>
<dbReference type="InterPro" id="IPR000182">
    <property type="entry name" value="GNAT_dom"/>
</dbReference>
<protein>
    <submittedName>
        <fullName evidence="2">GNAT family N-acetyltransferase</fullName>
        <ecNumber evidence="2">2.3.1.-</ecNumber>
    </submittedName>
</protein>
<comment type="caution">
    <text evidence="2">The sequence shown here is derived from an EMBL/GenBank/DDBJ whole genome shotgun (WGS) entry which is preliminary data.</text>
</comment>
<dbReference type="InterPro" id="IPR038764">
    <property type="entry name" value="GNAT_N_AcTrfase_prd"/>
</dbReference>
<dbReference type="SUPFAM" id="SSF55729">
    <property type="entry name" value="Acyl-CoA N-acyltransferases (Nat)"/>
    <property type="match status" value="1"/>
</dbReference>
<evidence type="ECO:0000313" key="2">
    <source>
        <dbReference type="EMBL" id="MBS4211603.1"/>
    </source>
</evidence>
<keyword evidence="2" id="KW-0012">Acyltransferase</keyword>
<dbReference type="PANTHER" id="PTHR41700:SF1">
    <property type="entry name" value="N-ACETYLTRANSFERASE DOMAIN-CONTAINING PROTEIN"/>
    <property type="match status" value="1"/>
</dbReference>
<dbReference type="PROSITE" id="PS51186">
    <property type="entry name" value="GNAT"/>
    <property type="match status" value="1"/>
</dbReference>
<reference evidence="2" key="1">
    <citation type="submission" date="2021-05" db="EMBL/GenBank/DDBJ databases">
        <title>Novel Bacillus species.</title>
        <authorList>
            <person name="Liu G."/>
        </authorList>
    </citation>
    <scope>NUCLEOTIDE SEQUENCE</scope>
    <source>
        <strain evidence="2">FJAT-49825</strain>
    </source>
</reference>
<dbReference type="CDD" id="cd04301">
    <property type="entry name" value="NAT_SF"/>
    <property type="match status" value="1"/>
</dbReference>
<organism evidence="2 3">
    <name type="scientific">Neobacillus rhizophilus</name>
    <dbReference type="NCBI Taxonomy" id="2833579"/>
    <lineage>
        <taxon>Bacteria</taxon>
        <taxon>Bacillati</taxon>
        <taxon>Bacillota</taxon>
        <taxon>Bacilli</taxon>
        <taxon>Bacillales</taxon>
        <taxon>Bacillaceae</taxon>
        <taxon>Neobacillus</taxon>
    </lineage>
</organism>
<dbReference type="Proteomes" id="UP000679749">
    <property type="component" value="Unassembled WGS sequence"/>
</dbReference>
<evidence type="ECO:0000259" key="1">
    <source>
        <dbReference type="PROSITE" id="PS51186"/>
    </source>
</evidence>
<proteinExistence type="predicted"/>
<keyword evidence="3" id="KW-1185">Reference proteome</keyword>
<accession>A0A942YS87</accession>